<dbReference type="Pfam" id="PF01728">
    <property type="entry name" value="FtsJ"/>
    <property type="match status" value="1"/>
</dbReference>
<dbReference type="AlphaFoldDB" id="A0A8H2WV57"/>
<feature type="compositionally biased region" description="Polar residues" evidence="1">
    <location>
        <begin position="1"/>
        <end position="13"/>
    </location>
</feature>
<dbReference type="EMBL" id="CAJMWX010000147">
    <property type="protein sequence ID" value="CAE6404861.1"/>
    <property type="molecule type" value="Genomic_DNA"/>
</dbReference>
<gene>
    <name evidence="3" type="ORF">RDB_LOCUS6677</name>
</gene>
<name>A0A8H2WV57_9AGAM</name>
<dbReference type="InterPro" id="IPR002877">
    <property type="entry name" value="RNA_MeTrfase_FtsJ_dom"/>
</dbReference>
<protein>
    <recommendedName>
        <fullName evidence="2">Ribosomal RNA methyltransferase FtsJ domain-containing protein</fullName>
    </recommendedName>
</protein>
<evidence type="ECO:0000259" key="2">
    <source>
        <dbReference type="Pfam" id="PF01728"/>
    </source>
</evidence>
<feature type="region of interest" description="Disordered" evidence="1">
    <location>
        <begin position="1"/>
        <end position="40"/>
    </location>
</feature>
<evidence type="ECO:0000256" key="1">
    <source>
        <dbReference type="SAM" id="MobiDB-lite"/>
    </source>
</evidence>
<comment type="caution">
    <text evidence="3">The sequence shown here is derived from an EMBL/GenBank/DDBJ whole genome shotgun (WGS) entry which is preliminary data.</text>
</comment>
<reference evidence="3" key="1">
    <citation type="submission" date="2021-01" db="EMBL/GenBank/DDBJ databases">
        <authorList>
            <person name="Kaushik A."/>
        </authorList>
    </citation>
    <scope>NUCLEOTIDE SEQUENCE</scope>
    <source>
        <strain evidence="3">AG4-R118</strain>
    </source>
</reference>
<evidence type="ECO:0000313" key="4">
    <source>
        <dbReference type="Proteomes" id="UP000663888"/>
    </source>
</evidence>
<evidence type="ECO:0000313" key="3">
    <source>
        <dbReference type="EMBL" id="CAE6404861.1"/>
    </source>
</evidence>
<feature type="domain" description="Ribosomal RNA methyltransferase FtsJ" evidence="2">
    <location>
        <begin position="122"/>
        <end position="270"/>
    </location>
</feature>
<dbReference type="Proteomes" id="UP000663888">
    <property type="component" value="Unassembled WGS sequence"/>
</dbReference>
<dbReference type="Gene3D" id="3.40.50.150">
    <property type="entry name" value="Vaccinia Virus protein VP39"/>
    <property type="match status" value="1"/>
</dbReference>
<proteinExistence type="predicted"/>
<sequence length="385" mass="42017">MLTYQRPASNMHRSSPAALRAAPSPFSSPTPSSSLATSCRHHPTPDPRCLGCRMAMGGQADSYMASDDFSVQQCYYSDKPPVDMPVAEELAPLSPTSEVSDGLSPIPGESDEESYLLRMRYAMQEMDTQIEFVVGERFLDLGCCPGGFSTYVLNKLPHVLGDGVSLPVELGGHSLAIPQALQSRFTVHWGDMTRFNHAVEHSGSGRLAGLAMFPIPPNTYDLVIADGHRPPVFLKQLGREHRYARDFLLVSQLLAAVRAVKVGGTILIKLSLSLANQTLDGFMHRVVIALGGLSNRIPLVALKPKSIYATAGSFYILVRGVEAVSRRGFELKLETLWMSLLEGGAVDTKAMNRLVSAKDTRGEKAWLAALLAPVQDVRREAKERR</sequence>
<dbReference type="InterPro" id="IPR029063">
    <property type="entry name" value="SAM-dependent_MTases_sf"/>
</dbReference>
<accession>A0A8H2WV57</accession>
<dbReference type="SUPFAM" id="SSF53335">
    <property type="entry name" value="S-adenosyl-L-methionine-dependent methyltransferases"/>
    <property type="match status" value="1"/>
</dbReference>
<dbReference type="GO" id="GO:0032259">
    <property type="term" value="P:methylation"/>
    <property type="evidence" value="ECO:0007669"/>
    <property type="project" value="InterPro"/>
</dbReference>
<dbReference type="GO" id="GO:0008168">
    <property type="term" value="F:methyltransferase activity"/>
    <property type="evidence" value="ECO:0007669"/>
    <property type="project" value="InterPro"/>
</dbReference>
<organism evidence="3 4">
    <name type="scientific">Rhizoctonia solani</name>
    <dbReference type="NCBI Taxonomy" id="456999"/>
    <lineage>
        <taxon>Eukaryota</taxon>
        <taxon>Fungi</taxon>
        <taxon>Dikarya</taxon>
        <taxon>Basidiomycota</taxon>
        <taxon>Agaricomycotina</taxon>
        <taxon>Agaricomycetes</taxon>
        <taxon>Cantharellales</taxon>
        <taxon>Ceratobasidiaceae</taxon>
        <taxon>Rhizoctonia</taxon>
    </lineage>
</organism>
<feature type="compositionally biased region" description="Low complexity" evidence="1">
    <location>
        <begin position="14"/>
        <end position="38"/>
    </location>
</feature>